<feature type="signal peptide" evidence="1">
    <location>
        <begin position="1"/>
        <end position="24"/>
    </location>
</feature>
<evidence type="ECO:0000313" key="4">
    <source>
        <dbReference type="Proteomes" id="UP000490939"/>
    </source>
</evidence>
<dbReference type="EMBL" id="WNWR01000132">
    <property type="protein sequence ID" value="KAE9990540.1"/>
    <property type="molecule type" value="Genomic_DNA"/>
</dbReference>
<comment type="caution">
    <text evidence="3">The sequence shown here is derived from an EMBL/GenBank/DDBJ whole genome shotgun (WGS) entry which is preliminary data.</text>
</comment>
<keyword evidence="4" id="KW-1185">Reference proteome</keyword>
<dbReference type="AlphaFoldDB" id="A0A8H3VM96"/>
<organism evidence="3 4">
    <name type="scientific">Venturia inaequalis</name>
    <name type="common">Apple scab fungus</name>
    <dbReference type="NCBI Taxonomy" id="5025"/>
    <lineage>
        <taxon>Eukaryota</taxon>
        <taxon>Fungi</taxon>
        <taxon>Dikarya</taxon>
        <taxon>Ascomycota</taxon>
        <taxon>Pezizomycotina</taxon>
        <taxon>Dothideomycetes</taxon>
        <taxon>Pleosporomycetidae</taxon>
        <taxon>Venturiales</taxon>
        <taxon>Venturiaceae</taxon>
        <taxon>Venturia</taxon>
    </lineage>
</organism>
<dbReference type="InterPro" id="IPR021102">
    <property type="entry name" value="PNGase_A"/>
</dbReference>
<dbReference type="Pfam" id="PF25156">
    <property type="entry name" value="PNGase_A_C"/>
    <property type="match status" value="1"/>
</dbReference>
<proteinExistence type="predicted"/>
<protein>
    <recommendedName>
        <fullName evidence="2">Peptide N-acetyl-beta-D-glucosaminyl asparaginase amidase A N-terminal domain-containing protein</fullName>
    </recommendedName>
</protein>
<evidence type="ECO:0000259" key="2">
    <source>
        <dbReference type="Pfam" id="PF12222"/>
    </source>
</evidence>
<gene>
    <name evidence="3" type="ORF">EG327_001266</name>
</gene>
<keyword evidence="1" id="KW-0732">Signal</keyword>
<evidence type="ECO:0000256" key="1">
    <source>
        <dbReference type="SAM" id="SignalP"/>
    </source>
</evidence>
<name>A0A8H3VM96_VENIN</name>
<feature type="chain" id="PRO_5034106542" description="Peptide N-acetyl-beta-D-glucosaminyl asparaginase amidase A N-terminal domain-containing protein" evidence="1">
    <location>
        <begin position="25"/>
        <end position="644"/>
    </location>
</feature>
<feature type="domain" description="Peptide N-acetyl-beta-D-glucosaminyl asparaginase amidase A N-terminal" evidence="2">
    <location>
        <begin position="100"/>
        <end position="410"/>
    </location>
</feature>
<evidence type="ECO:0000313" key="3">
    <source>
        <dbReference type="EMBL" id="KAE9990540.1"/>
    </source>
</evidence>
<dbReference type="InterPro" id="IPR056948">
    <property type="entry name" value="PNGaseA_N"/>
</dbReference>
<sequence length="644" mass="70467">MLSPSWSWCILGLLSLSLPVTSRSSQSGQNRGALHHGLVSLPPPILPRSSRSVQNGGALHHAKRSMHRLASDLQSPNQSRPVLDVFQVFKPLAKIPLRPCDTQVVLMEHSFANSYGKPFVGNYTPPSCAFTNVEIEFTAKARGRQFDRLAAMFLGDIEVWRLSTAEPTPWGIVFRYTKDMTPYLSLWTEPQKLIFDLGNIVNNQYTSPFNTTLVARFWTEAKPPVTADLILPISTKVGSKGMPSFFNTGEANSSTISVLQVLPRDTKKAIVSISANGQIGEEFWWSNVLSNDTETFPDTAGPLPGYSPFREIQLYIDGILAGVVWPFPIIFTGGVAPGLWTPIVGIDAFDLRESEIDITPFVPLLTDGRKHEFSMQIMGYDGPTNNGTSQLVPVGPYWVVTGKIFVYKSDIDAFGFKGHSPPETTISTFAISASSSRVEVPAGNMTFTNATMTNNTLTNATLTYAIAASRSLQIKHPLTGATWTQDISFSNKGHFDDFGLTQTNVQSTMGESTSSTFNTLTSYSYPLNCTSTTFYPSFPKTDSIRITAKLSHGLVIDSNATTGGPVSLFNLVSGPLTLDTVQSGAAMFGNERNRSYNFGHTEQMFRQRSGGSLYTREVRASNDTVFYDRIGLDGVGGKALTVQR</sequence>
<dbReference type="PANTHER" id="PTHR31104">
    <property type="entry name" value="PEPTIDE-N4-(N-ACETYL-BETA-GLUCOSAMINYL)ASPARAGINE AMIDASE A PROTEIN"/>
    <property type="match status" value="1"/>
</dbReference>
<reference evidence="3 4" key="1">
    <citation type="submission" date="2019-07" db="EMBL/GenBank/DDBJ databases">
        <title>Venturia inaequalis Genome Resource.</title>
        <authorList>
            <person name="Lichtner F.J."/>
        </authorList>
    </citation>
    <scope>NUCLEOTIDE SEQUENCE [LARGE SCALE GENOMIC DNA]</scope>
    <source>
        <strain evidence="3 4">DMI_063113</strain>
    </source>
</reference>
<dbReference type="Pfam" id="PF12222">
    <property type="entry name" value="PNGaseA"/>
    <property type="match status" value="1"/>
</dbReference>
<dbReference type="Proteomes" id="UP000490939">
    <property type="component" value="Unassembled WGS sequence"/>
</dbReference>
<accession>A0A8H3VM96</accession>